<evidence type="ECO:0000256" key="5">
    <source>
        <dbReference type="SAM" id="MobiDB-lite"/>
    </source>
</evidence>
<feature type="compositionally biased region" description="Polar residues" evidence="5">
    <location>
        <begin position="136"/>
        <end position="153"/>
    </location>
</feature>
<feature type="coiled-coil region" evidence="4">
    <location>
        <begin position="567"/>
        <end position="594"/>
    </location>
</feature>
<name>A0A0K9NLQ1_ZOSMR</name>
<evidence type="ECO:0000313" key="9">
    <source>
        <dbReference type="Proteomes" id="UP000036987"/>
    </source>
</evidence>
<evidence type="ECO:0000313" key="8">
    <source>
        <dbReference type="EMBL" id="KMZ57666.1"/>
    </source>
</evidence>
<dbReference type="PANTHER" id="PTHR46602:SF1">
    <property type="entry name" value="PROTEIN SUPPRESSOR OF GENE SILENCING 3"/>
    <property type="match status" value="1"/>
</dbReference>
<dbReference type="GO" id="GO:0051607">
    <property type="term" value="P:defense response to virus"/>
    <property type="evidence" value="ECO:0007669"/>
    <property type="project" value="InterPro"/>
</dbReference>
<dbReference type="EMBL" id="LFYR01002038">
    <property type="protein sequence ID" value="KMZ57666.1"/>
    <property type="molecule type" value="Genomic_DNA"/>
</dbReference>
<evidence type="ECO:0000259" key="6">
    <source>
        <dbReference type="Pfam" id="PF03468"/>
    </source>
</evidence>
<feature type="compositionally biased region" description="Polar residues" evidence="5">
    <location>
        <begin position="27"/>
        <end position="46"/>
    </location>
</feature>
<evidence type="ECO:0000256" key="3">
    <source>
        <dbReference type="ARBA" id="ARBA00024022"/>
    </source>
</evidence>
<feature type="domain" description="Zinc finger-XS" evidence="7">
    <location>
        <begin position="229"/>
        <end position="267"/>
    </location>
</feature>
<evidence type="ECO:0000256" key="1">
    <source>
        <dbReference type="ARBA" id="ARBA00023054"/>
    </source>
</evidence>
<accession>A0A0K9NLQ1</accession>
<feature type="compositionally biased region" description="Acidic residues" evidence="5">
    <location>
        <begin position="170"/>
        <end position="184"/>
    </location>
</feature>
<dbReference type="InterPro" id="IPR005380">
    <property type="entry name" value="XS_domain"/>
</dbReference>
<dbReference type="InterPro" id="IPR038588">
    <property type="entry name" value="XS_domain_sf"/>
</dbReference>
<dbReference type="InterPro" id="IPR005381">
    <property type="entry name" value="Znf-XS_domain"/>
</dbReference>
<dbReference type="InterPro" id="IPR044287">
    <property type="entry name" value="SGS3"/>
</dbReference>
<keyword evidence="9" id="KW-1185">Reference proteome</keyword>
<evidence type="ECO:0000256" key="2">
    <source>
        <dbReference type="ARBA" id="ARBA00023158"/>
    </source>
</evidence>
<dbReference type="PANTHER" id="PTHR46602">
    <property type="entry name" value="PROTEIN SUPPRESSOR OF GENE SILENCING 3"/>
    <property type="match status" value="1"/>
</dbReference>
<protein>
    <recommendedName>
        <fullName evidence="10">Protein SUPPRESSOR OF GENE SILENCING 3</fullName>
    </recommendedName>
</protein>
<comment type="caution">
    <text evidence="8">The sequence shown here is derived from an EMBL/GenBank/DDBJ whole genome shotgun (WGS) entry which is preliminary data.</text>
</comment>
<keyword evidence="2" id="KW-0943">RNA-mediated gene silencing</keyword>
<dbReference type="OrthoDB" id="1936239at2759"/>
<comment type="similarity">
    <text evidence="3">Belongs to the SGS3 family.</text>
</comment>
<proteinExistence type="inferred from homology"/>
<dbReference type="Pfam" id="PF03468">
    <property type="entry name" value="XS"/>
    <property type="match status" value="1"/>
</dbReference>
<dbReference type="Proteomes" id="UP000036987">
    <property type="component" value="Unassembled WGS sequence"/>
</dbReference>
<dbReference type="GO" id="GO:0031047">
    <property type="term" value="P:regulatory ncRNA-mediated gene silencing"/>
    <property type="evidence" value="ECO:0007669"/>
    <property type="project" value="UniProtKB-KW"/>
</dbReference>
<gene>
    <name evidence="8" type="ORF">ZOSMA_83G00420</name>
</gene>
<evidence type="ECO:0000256" key="4">
    <source>
        <dbReference type="SAM" id="Coils"/>
    </source>
</evidence>
<dbReference type="AlphaFoldDB" id="A0A0K9NLQ1"/>
<evidence type="ECO:0008006" key="10">
    <source>
        <dbReference type="Google" id="ProtNLM"/>
    </source>
</evidence>
<dbReference type="Gene3D" id="3.30.70.2890">
    <property type="entry name" value="XS domain"/>
    <property type="match status" value="1"/>
</dbReference>
<dbReference type="STRING" id="29655.A0A0K9NLQ1"/>
<sequence>MSSRKDAGKGKNTNNGRSNVPFKGKLTNGSSSQSTYANIHNLSSQMEDAGDSGWEVFSRKSKNKSNSNTGMPRVGTSNNAPKGWGNNEWKKETSGNSWAKSRQENRGKSTGKGWVSDYMAPPPKFTSIAPPLENGWQWNAINGSSSKTHQETSVENDDLDSETSVKHTDDSEEDDFLDDSDDDNVSYNSDVSQKSHETRKKSHWFRKFFQTLDKLTVDQINEPTRQWHCPACKHGPGAIDWYKGMQPLLAHAKTKKSGRVKQHREFANLLQEELAVKGTSAIPPGEIIGKWKGLRGKTTDREIVWPPMVVVMNTLLDKEDDGRWVGMGTNELRQYFSEYDTQKAKHSYGPNGHRGMSALIFEASAVGYMEAERLHKHFAAQGTDREAWNRCNRGIAGMFYEGGKRQLYGFLACKDDMENFNLHCQNNKTRLKFDMQSYQEKVVNELRQMNEDNQQLGFYKNRAAKKELEKKTLQASLGVVNQKLRDEKEGIRILRERSQVQHNEIQIEMDDIEIFYRDMIEQQKKISDERIKQCDESLQKLAMPDENDLSSGTKEECMRKQKNSKDINEFEKAREELTRILEKKKIELKREMMRMSLEKEVELEKEFDTELTKLIAKFAPATSSHD</sequence>
<evidence type="ECO:0000259" key="7">
    <source>
        <dbReference type="Pfam" id="PF03470"/>
    </source>
</evidence>
<reference evidence="9" key="1">
    <citation type="journal article" date="2016" name="Nature">
        <title>The genome of the seagrass Zostera marina reveals angiosperm adaptation to the sea.</title>
        <authorList>
            <person name="Olsen J.L."/>
            <person name="Rouze P."/>
            <person name="Verhelst B."/>
            <person name="Lin Y.-C."/>
            <person name="Bayer T."/>
            <person name="Collen J."/>
            <person name="Dattolo E."/>
            <person name="De Paoli E."/>
            <person name="Dittami S."/>
            <person name="Maumus F."/>
            <person name="Michel G."/>
            <person name="Kersting A."/>
            <person name="Lauritano C."/>
            <person name="Lohaus R."/>
            <person name="Toepel M."/>
            <person name="Tonon T."/>
            <person name="Vanneste K."/>
            <person name="Amirebrahimi M."/>
            <person name="Brakel J."/>
            <person name="Bostroem C."/>
            <person name="Chovatia M."/>
            <person name="Grimwood J."/>
            <person name="Jenkins J.W."/>
            <person name="Jueterbock A."/>
            <person name="Mraz A."/>
            <person name="Stam W.T."/>
            <person name="Tice H."/>
            <person name="Bornberg-Bauer E."/>
            <person name="Green P.J."/>
            <person name="Pearson G.A."/>
            <person name="Procaccini G."/>
            <person name="Duarte C.M."/>
            <person name="Schmutz J."/>
            <person name="Reusch T.B.H."/>
            <person name="Van de Peer Y."/>
        </authorList>
    </citation>
    <scope>NUCLEOTIDE SEQUENCE [LARGE SCALE GENOMIC DNA]</scope>
    <source>
        <strain evidence="9">cv. Finnish</strain>
    </source>
</reference>
<feature type="region of interest" description="Disordered" evidence="5">
    <location>
        <begin position="1"/>
        <end position="196"/>
    </location>
</feature>
<dbReference type="Pfam" id="PF03470">
    <property type="entry name" value="zf-XS"/>
    <property type="match status" value="1"/>
</dbReference>
<keyword evidence="1 4" id="KW-0175">Coiled coil</keyword>
<feature type="domain" description="XS" evidence="6">
    <location>
        <begin position="300"/>
        <end position="418"/>
    </location>
</feature>
<organism evidence="8 9">
    <name type="scientific">Zostera marina</name>
    <name type="common">Eelgrass</name>
    <dbReference type="NCBI Taxonomy" id="29655"/>
    <lineage>
        <taxon>Eukaryota</taxon>
        <taxon>Viridiplantae</taxon>
        <taxon>Streptophyta</taxon>
        <taxon>Embryophyta</taxon>
        <taxon>Tracheophyta</taxon>
        <taxon>Spermatophyta</taxon>
        <taxon>Magnoliopsida</taxon>
        <taxon>Liliopsida</taxon>
        <taxon>Zosteraceae</taxon>
        <taxon>Zostera</taxon>
    </lineage>
</organism>
<dbReference type="OMA" id="AREWHCP"/>